<accession>A0A2K9NQF8</accession>
<reference evidence="1 2" key="1">
    <citation type="submission" date="2018-01" db="EMBL/GenBank/DDBJ databases">
        <title>Complete genome sequence of Bacteriovorax stolpii DSM12778.</title>
        <authorList>
            <person name="Tang B."/>
            <person name="Chang J."/>
        </authorList>
    </citation>
    <scope>NUCLEOTIDE SEQUENCE [LARGE SCALE GENOMIC DNA]</scope>
    <source>
        <strain evidence="1 2">DSM 12778</strain>
    </source>
</reference>
<proteinExistence type="predicted"/>
<evidence type="ECO:0000313" key="1">
    <source>
        <dbReference type="EMBL" id="AUN97766.1"/>
    </source>
</evidence>
<dbReference type="AlphaFoldDB" id="A0A2K9NQF8"/>
<dbReference type="InterPro" id="IPR001845">
    <property type="entry name" value="HTH_ArsR_DNA-bd_dom"/>
</dbReference>
<dbReference type="Gene3D" id="1.10.10.10">
    <property type="entry name" value="Winged helix-like DNA-binding domain superfamily/Winged helix DNA-binding domain"/>
    <property type="match status" value="1"/>
</dbReference>
<dbReference type="InterPro" id="IPR036390">
    <property type="entry name" value="WH_DNA-bd_sf"/>
</dbReference>
<dbReference type="KEGG" id="bsto:C0V70_06495"/>
<dbReference type="SMART" id="SM00418">
    <property type="entry name" value="HTH_ARSR"/>
    <property type="match status" value="1"/>
</dbReference>
<dbReference type="Proteomes" id="UP000235584">
    <property type="component" value="Chromosome"/>
</dbReference>
<dbReference type="RefSeq" id="WP_102243059.1">
    <property type="nucleotide sequence ID" value="NZ_CP025704.1"/>
</dbReference>
<dbReference type="GO" id="GO:0003700">
    <property type="term" value="F:DNA-binding transcription factor activity"/>
    <property type="evidence" value="ECO:0007669"/>
    <property type="project" value="InterPro"/>
</dbReference>
<keyword evidence="2" id="KW-1185">Reference proteome</keyword>
<evidence type="ECO:0000313" key="2">
    <source>
        <dbReference type="Proteomes" id="UP000235584"/>
    </source>
</evidence>
<dbReference type="CDD" id="cd00090">
    <property type="entry name" value="HTH_ARSR"/>
    <property type="match status" value="1"/>
</dbReference>
<dbReference type="InterPro" id="IPR036388">
    <property type="entry name" value="WH-like_DNA-bd_sf"/>
</dbReference>
<gene>
    <name evidence="1" type="ORF">C0V70_06495</name>
</gene>
<protein>
    <submittedName>
        <fullName evidence="1">Uncharacterized protein</fullName>
    </submittedName>
</protein>
<sequence length="112" mass="13239">MLNTIFGSQIAQMIMLLLYRYEEVYAYEISQGLKLNLRGVQEQLEKFENANLLVSRTVGRTRLYSFNEQSSFVKPLKDLIEVEYKKLSEADKKKIFTKRMRPRRAGKEIINE</sequence>
<organism evidence="1 2">
    <name type="scientific">Bacteriovorax stolpii</name>
    <name type="common">Bdellovibrio stolpii</name>
    <dbReference type="NCBI Taxonomy" id="960"/>
    <lineage>
        <taxon>Bacteria</taxon>
        <taxon>Pseudomonadati</taxon>
        <taxon>Bdellovibrionota</taxon>
        <taxon>Bacteriovoracia</taxon>
        <taxon>Bacteriovoracales</taxon>
        <taxon>Bacteriovoracaceae</taxon>
        <taxon>Bacteriovorax</taxon>
    </lineage>
</organism>
<dbReference type="EMBL" id="CP025704">
    <property type="protein sequence ID" value="AUN97766.1"/>
    <property type="molecule type" value="Genomic_DNA"/>
</dbReference>
<name>A0A2K9NQF8_BACTC</name>
<dbReference type="InterPro" id="IPR011991">
    <property type="entry name" value="ArsR-like_HTH"/>
</dbReference>
<dbReference type="SUPFAM" id="SSF46785">
    <property type="entry name" value="Winged helix' DNA-binding domain"/>
    <property type="match status" value="1"/>
</dbReference>